<organism evidence="2 4">
    <name type="scientific">Shewanella psychromarinicola</name>
    <dbReference type="NCBI Taxonomy" id="2487742"/>
    <lineage>
        <taxon>Bacteria</taxon>
        <taxon>Pseudomonadati</taxon>
        <taxon>Pseudomonadota</taxon>
        <taxon>Gammaproteobacteria</taxon>
        <taxon>Alteromonadales</taxon>
        <taxon>Shewanellaceae</taxon>
        <taxon>Shewanella</taxon>
    </lineage>
</organism>
<sequence length="129" mass="14796">MELTIFYDGTCPLCLNEMQQLKRYDSLNRIGLEDINADDIKLRFPDLDVVRANTVLHGLQADGSWLYGLDVTAKAWGMMGKHRWIKLLRMPVIKPIADVAYLAFARNRYRVSYLLTGQKRCSNGTCNIK</sequence>
<reference evidence="1 3" key="1">
    <citation type="submission" date="2018-11" db="EMBL/GenBank/DDBJ databases">
        <title>Shewanella sp. M2.</title>
        <authorList>
            <person name="Hwang Y.J."/>
            <person name="Hwang C.Y."/>
        </authorList>
    </citation>
    <scope>NUCLEOTIDE SEQUENCE [LARGE SCALE GENOMIC DNA]</scope>
    <source>
        <strain evidence="1 3">M2</strain>
    </source>
</reference>
<proteinExistence type="predicted"/>
<keyword evidence="3" id="KW-1185">Reference proteome</keyword>
<dbReference type="EMBL" id="CP034073">
    <property type="protein sequence ID" value="AZG33607.1"/>
    <property type="molecule type" value="Genomic_DNA"/>
</dbReference>
<dbReference type="InterPro" id="IPR007263">
    <property type="entry name" value="DCC1-like"/>
</dbReference>
<dbReference type="RefSeq" id="WP_101032780.1">
    <property type="nucleotide sequence ID" value="NZ_CP034073.1"/>
</dbReference>
<protein>
    <submittedName>
        <fullName evidence="2">DUF393 domain-containing protein</fullName>
    </submittedName>
</protein>
<evidence type="ECO:0000313" key="3">
    <source>
        <dbReference type="Proteomes" id="UP000273778"/>
    </source>
</evidence>
<dbReference type="InterPro" id="IPR044691">
    <property type="entry name" value="DCC1_Trx"/>
</dbReference>
<dbReference type="EMBL" id="RKKB01000009">
    <property type="protein sequence ID" value="RPA27972.1"/>
    <property type="molecule type" value="Genomic_DNA"/>
</dbReference>
<dbReference type="Pfam" id="PF04134">
    <property type="entry name" value="DCC1-like"/>
    <property type="match status" value="1"/>
</dbReference>
<dbReference type="KEGG" id="spsr:EGC80_00800"/>
<evidence type="ECO:0000313" key="2">
    <source>
        <dbReference type="EMBL" id="RPA27972.1"/>
    </source>
</evidence>
<reference evidence="4" key="2">
    <citation type="submission" date="2018-11" db="EMBL/GenBank/DDBJ databases">
        <title>Shewanella sp. R106.</title>
        <authorList>
            <person name="Hwang Y.J."/>
            <person name="Hwang C.Y."/>
        </authorList>
    </citation>
    <scope>NUCLEOTIDE SEQUENCE [LARGE SCALE GENOMIC DNA]</scope>
    <source>
        <strain evidence="4">R106</strain>
    </source>
</reference>
<evidence type="ECO:0000313" key="4">
    <source>
        <dbReference type="Proteomes" id="UP000278855"/>
    </source>
</evidence>
<dbReference type="GO" id="GO:0015035">
    <property type="term" value="F:protein-disulfide reductase activity"/>
    <property type="evidence" value="ECO:0007669"/>
    <property type="project" value="InterPro"/>
</dbReference>
<reference evidence="2" key="3">
    <citation type="submission" date="2018-11" db="EMBL/GenBank/DDBJ databases">
        <authorList>
            <person name="Hwang Y.J."/>
            <person name="Hwang C.Y."/>
        </authorList>
    </citation>
    <scope>NUCLEOTIDE SEQUENCE</scope>
    <source>
        <strain evidence="2">R106</strain>
    </source>
</reference>
<dbReference type="Proteomes" id="UP000278855">
    <property type="component" value="Unassembled WGS sequence"/>
</dbReference>
<dbReference type="AlphaFoldDB" id="A0A3N4DTX4"/>
<accession>A0A3N4DTX4</accession>
<dbReference type="PANTHER" id="PTHR34290:SF2">
    <property type="entry name" value="OS04G0668800 PROTEIN"/>
    <property type="match status" value="1"/>
</dbReference>
<name>A0A3N4DTX4_9GAMM</name>
<evidence type="ECO:0000313" key="1">
    <source>
        <dbReference type="EMBL" id="AZG33607.1"/>
    </source>
</evidence>
<dbReference type="OrthoDB" id="5294764at2"/>
<dbReference type="Proteomes" id="UP000273778">
    <property type="component" value="Chromosome"/>
</dbReference>
<gene>
    <name evidence="2" type="ORF">EGC77_16055</name>
    <name evidence="1" type="ORF">EGC80_00800</name>
</gene>
<dbReference type="PANTHER" id="PTHR34290">
    <property type="entry name" value="SI:CH73-390P7.2"/>
    <property type="match status" value="1"/>
</dbReference>